<dbReference type="EMBL" id="CM042059">
    <property type="protein sequence ID" value="KAI3681170.1"/>
    <property type="molecule type" value="Genomic_DNA"/>
</dbReference>
<proteinExistence type="predicted"/>
<gene>
    <name evidence="1" type="ORF">L6452_35954</name>
</gene>
<sequence length="164" mass="18059">MTHDHSNSVFTNITRAPEDSILGVTVAYNKDLDPSKMNLGVGAYRTEDHAVLRTPKHSLTHLNREAQNQHVTAFILSESGMDKSRRKHSYSLEKRGSVGGLQDLVPDSKENTPEDVVHKGDDLTNFRDGVISSAFMVGLLIASPIFASLVKRLCKLVFPAMSLV</sequence>
<evidence type="ECO:0000313" key="1">
    <source>
        <dbReference type="EMBL" id="KAI3681170.1"/>
    </source>
</evidence>
<reference evidence="1 2" key="2">
    <citation type="journal article" date="2022" name="Mol. Ecol. Resour.">
        <title>The genomes of chicory, endive, great burdock and yacon provide insights into Asteraceae paleo-polyploidization history and plant inulin production.</title>
        <authorList>
            <person name="Fan W."/>
            <person name="Wang S."/>
            <person name="Wang H."/>
            <person name="Wang A."/>
            <person name="Jiang F."/>
            <person name="Liu H."/>
            <person name="Zhao H."/>
            <person name="Xu D."/>
            <person name="Zhang Y."/>
        </authorList>
    </citation>
    <scope>NUCLEOTIDE SEQUENCE [LARGE SCALE GENOMIC DNA]</scope>
    <source>
        <strain evidence="2">cv. Niubang</strain>
    </source>
</reference>
<comment type="caution">
    <text evidence="1">The sequence shown here is derived from an EMBL/GenBank/DDBJ whole genome shotgun (WGS) entry which is preliminary data.</text>
</comment>
<organism evidence="1 2">
    <name type="scientific">Arctium lappa</name>
    <name type="common">Greater burdock</name>
    <name type="synonym">Lappa major</name>
    <dbReference type="NCBI Taxonomy" id="4217"/>
    <lineage>
        <taxon>Eukaryota</taxon>
        <taxon>Viridiplantae</taxon>
        <taxon>Streptophyta</taxon>
        <taxon>Embryophyta</taxon>
        <taxon>Tracheophyta</taxon>
        <taxon>Spermatophyta</taxon>
        <taxon>Magnoliopsida</taxon>
        <taxon>eudicotyledons</taxon>
        <taxon>Gunneridae</taxon>
        <taxon>Pentapetalae</taxon>
        <taxon>asterids</taxon>
        <taxon>campanulids</taxon>
        <taxon>Asterales</taxon>
        <taxon>Asteraceae</taxon>
        <taxon>Carduoideae</taxon>
        <taxon>Cardueae</taxon>
        <taxon>Arctiinae</taxon>
        <taxon>Arctium</taxon>
    </lineage>
</organism>
<evidence type="ECO:0000313" key="2">
    <source>
        <dbReference type="Proteomes" id="UP001055879"/>
    </source>
</evidence>
<name>A0ACB8Y785_ARCLA</name>
<accession>A0ACB8Y785</accession>
<dbReference type="Proteomes" id="UP001055879">
    <property type="component" value="Linkage Group LG13"/>
</dbReference>
<protein>
    <submittedName>
        <fullName evidence="1">Uncharacterized protein</fullName>
    </submittedName>
</protein>
<reference evidence="2" key="1">
    <citation type="journal article" date="2022" name="Mol. Ecol. Resour.">
        <title>The genomes of chicory, endive, great burdock and yacon provide insights into Asteraceae palaeo-polyploidization history and plant inulin production.</title>
        <authorList>
            <person name="Fan W."/>
            <person name="Wang S."/>
            <person name="Wang H."/>
            <person name="Wang A."/>
            <person name="Jiang F."/>
            <person name="Liu H."/>
            <person name="Zhao H."/>
            <person name="Xu D."/>
            <person name="Zhang Y."/>
        </authorList>
    </citation>
    <scope>NUCLEOTIDE SEQUENCE [LARGE SCALE GENOMIC DNA]</scope>
    <source>
        <strain evidence="2">cv. Niubang</strain>
    </source>
</reference>
<keyword evidence="2" id="KW-1185">Reference proteome</keyword>